<dbReference type="RefSeq" id="XP_033601931.1">
    <property type="nucleotide sequence ID" value="XM_033743629.1"/>
</dbReference>
<gene>
    <name evidence="3" type="ORF">EJ05DRAFT_474586</name>
</gene>
<evidence type="ECO:0000313" key="3">
    <source>
        <dbReference type="EMBL" id="KAF2759480.1"/>
    </source>
</evidence>
<evidence type="ECO:0000313" key="4">
    <source>
        <dbReference type="Proteomes" id="UP000799437"/>
    </source>
</evidence>
<dbReference type="InterPro" id="IPR012677">
    <property type="entry name" value="Nucleotide-bd_a/b_plait_sf"/>
</dbReference>
<feature type="region of interest" description="Disordered" evidence="1">
    <location>
        <begin position="238"/>
        <end position="276"/>
    </location>
</feature>
<dbReference type="Proteomes" id="UP000799437">
    <property type="component" value="Unassembled WGS sequence"/>
</dbReference>
<dbReference type="GO" id="GO:0003676">
    <property type="term" value="F:nucleic acid binding"/>
    <property type="evidence" value="ECO:0007669"/>
    <property type="project" value="InterPro"/>
</dbReference>
<feature type="region of interest" description="Disordered" evidence="1">
    <location>
        <begin position="1"/>
        <end position="20"/>
    </location>
</feature>
<dbReference type="EMBL" id="ML996569">
    <property type="protein sequence ID" value="KAF2759480.1"/>
    <property type="molecule type" value="Genomic_DNA"/>
</dbReference>
<dbReference type="InterPro" id="IPR000467">
    <property type="entry name" value="G_patch_dom"/>
</dbReference>
<feature type="compositionally biased region" description="Basic and acidic residues" evidence="1">
    <location>
        <begin position="267"/>
        <end position="276"/>
    </location>
</feature>
<feature type="region of interest" description="Disordered" evidence="1">
    <location>
        <begin position="173"/>
        <end position="198"/>
    </location>
</feature>
<dbReference type="Pfam" id="PF01585">
    <property type="entry name" value="G-patch"/>
    <property type="match status" value="1"/>
</dbReference>
<reference evidence="3" key="1">
    <citation type="journal article" date="2020" name="Stud. Mycol.">
        <title>101 Dothideomycetes genomes: a test case for predicting lifestyles and emergence of pathogens.</title>
        <authorList>
            <person name="Haridas S."/>
            <person name="Albert R."/>
            <person name="Binder M."/>
            <person name="Bloem J."/>
            <person name="Labutti K."/>
            <person name="Salamov A."/>
            <person name="Andreopoulos B."/>
            <person name="Baker S."/>
            <person name="Barry K."/>
            <person name="Bills G."/>
            <person name="Bluhm B."/>
            <person name="Cannon C."/>
            <person name="Castanera R."/>
            <person name="Culley D."/>
            <person name="Daum C."/>
            <person name="Ezra D."/>
            <person name="Gonzalez J."/>
            <person name="Henrissat B."/>
            <person name="Kuo A."/>
            <person name="Liang C."/>
            <person name="Lipzen A."/>
            <person name="Lutzoni F."/>
            <person name="Magnuson J."/>
            <person name="Mondo S."/>
            <person name="Nolan M."/>
            <person name="Ohm R."/>
            <person name="Pangilinan J."/>
            <person name="Park H.-J."/>
            <person name="Ramirez L."/>
            <person name="Alfaro M."/>
            <person name="Sun H."/>
            <person name="Tritt A."/>
            <person name="Yoshinaga Y."/>
            <person name="Zwiers L.-H."/>
            <person name="Turgeon B."/>
            <person name="Goodwin S."/>
            <person name="Spatafora J."/>
            <person name="Crous P."/>
            <person name="Grigoriev I."/>
        </authorList>
    </citation>
    <scope>NUCLEOTIDE SEQUENCE</scope>
    <source>
        <strain evidence="3">CBS 121739</strain>
    </source>
</reference>
<dbReference type="Gene3D" id="3.30.70.330">
    <property type="match status" value="1"/>
</dbReference>
<feature type="domain" description="G-patch" evidence="2">
    <location>
        <begin position="276"/>
        <end position="327"/>
    </location>
</feature>
<keyword evidence="4" id="KW-1185">Reference proteome</keyword>
<dbReference type="GO" id="GO:0071011">
    <property type="term" value="C:precatalytic spliceosome"/>
    <property type="evidence" value="ECO:0007669"/>
    <property type="project" value="TreeGrafter"/>
</dbReference>
<dbReference type="PANTHER" id="PTHR13288">
    <property type="entry name" value="SPLICING FACTOR 45 SPF45"/>
    <property type="match status" value="1"/>
</dbReference>
<proteinExistence type="predicted"/>
<dbReference type="InterPro" id="IPR040052">
    <property type="entry name" value="RBM17"/>
</dbReference>
<dbReference type="PANTHER" id="PTHR13288:SF8">
    <property type="entry name" value="SPLICING FACTOR 45"/>
    <property type="match status" value="1"/>
</dbReference>
<evidence type="ECO:0000259" key="2">
    <source>
        <dbReference type="PROSITE" id="PS50174"/>
    </source>
</evidence>
<dbReference type="GeneID" id="54484683"/>
<dbReference type="GO" id="GO:0045292">
    <property type="term" value="P:mRNA cis splicing, via spliceosome"/>
    <property type="evidence" value="ECO:0007669"/>
    <property type="project" value="InterPro"/>
</dbReference>
<sequence>MNTSSSSPDKTGNGSSFNIRPITTSTAADWISNAQDDDAAIEEAEANKSRYRYPKKKKRKTQRNVPEAEINWNELYEPTKCTNLHAYNESEEYRNADNDWFNKLHASRFAVQRNASSSAEVVTPSAPVVRNAMFAPPAFNNGPAKAIEDVVMRDDDAVHPDRRSGMAAIPTDDEEEYRPSFGAPAHPPSGGFSTHNATAGGINVAPSFAPPSFAPPTATNSSAPASAVISRAPVRFQQAASATASEDQQGDTIMSMDEVPPEPEVEEAPRSNRPGQKDFARRLLMKQGWKEGQGLGASGSGMIKPLYVKPIKQKKFSDAEGGGFSKAGQGKIIAGKKAKGYVEEEGQYGKMSEVVVVLGLLAGVDVQREMQADVPLAQRIGEECSEKFGNVEKVTASAETGRIFVKFTQSLSALRAVQALDQGVLRSLEPLNAAGSVGTARYYDADDFAQQVLDADVKVPSAQ</sequence>
<feature type="compositionally biased region" description="Polar residues" evidence="1">
    <location>
        <begin position="238"/>
        <end position="252"/>
    </location>
</feature>
<protein>
    <recommendedName>
        <fullName evidence="2">G-patch domain-containing protein</fullName>
    </recommendedName>
</protein>
<evidence type="ECO:0000256" key="1">
    <source>
        <dbReference type="SAM" id="MobiDB-lite"/>
    </source>
</evidence>
<accession>A0A6A6WBZ2</accession>
<dbReference type="SMART" id="SM00443">
    <property type="entry name" value="G_patch"/>
    <property type="match status" value="1"/>
</dbReference>
<dbReference type="AlphaFoldDB" id="A0A6A6WBZ2"/>
<organism evidence="3 4">
    <name type="scientific">Pseudovirgaria hyperparasitica</name>
    <dbReference type="NCBI Taxonomy" id="470096"/>
    <lineage>
        <taxon>Eukaryota</taxon>
        <taxon>Fungi</taxon>
        <taxon>Dikarya</taxon>
        <taxon>Ascomycota</taxon>
        <taxon>Pezizomycotina</taxon>
        <taxon>Dothideomycetes</taxon>
        <taxon>Dothideomycetes incertae sedis</taxon>
        <taxon>Acrospermales</taxon>
        <taxon>Acrospermaceae</taxon>
        <taxon>Pseudovirgaria</taxon>
    </lineage>
</organism>
<dbReference type="OrthoDB" id="5411533at2759"/>
<name>A0A6A6WBZ2_9PEZI</name>
<dbReference type="PROSITE" id="PS50174">
    <property type="entry name" value="G_PATCH"/>
    <property type="match status" value="1"/>
</dbReference>